<feature type="region of interest" description="Disordered" evidence="2">
    <location>
        <begin position="352"/>
        <end position="389"/>
    </location>
</feature>
<dbReference type="Ensembl" id="ENSSVLT00005032688.1">
    <property type="protein sequence ID" value="ENSSVLP00005029428.1"/>
    <property type="gene ID" value="ENSSVLG00005023222.1"/>
</dbReference>
<dbReference type="PANTHER" id="PTHR11736:SF153">
    <property type="entry name" value="MELANOMA-ASSOCIATED ANTIGEN 10"/>
    <property type="match status" value="1"/>
</dbReference>
<keyword evidence="5" id="KW-1185">Reference proteome</keyword>
<evidence type="ECO:0000256" key="1">
    <source>
        <dbReference type="ARBA" id="ARBA00084104"/>
    </source>
</evidence>
<evidence type="ECO:0000259" key="3">
    <source>
        <dbReference type="PROSITE" id="PS50838"/>
    </source>
</evidence>
<dbReference type="InterPro" id="IPR021072">
    <property type="entry name" value="MAGE_N"/>
</dbReference>
<keyword evidence="1" id="KW-0825">Tumor antigen</keyword>
<protein>
    <recommendedName>
        <fullName evidence="3">MAGE domain-containing protein</fullName>
    </recommendedName>
</protein>
<feature type="compositionally biased region" description="Polar residues" evidence="2">
    <location>
        <begin position="80"/>
        <end position="91"/>
    </location>
</feature>
<reference evidence="4" key="2">
    <citation type="submission" date="2025-09" db="UniProtKB">
        <authorList>
            <consortium name="Ensembl"/>
        </authorList>
    </citation>
    <scope>IDENTIFICATION</scope>
</reference>
<dbReference type="AlphaFoldDB" id="A0A8D2DV12"/>
<dbReference type="OrthoDB" id="9665809at2759"/>
<organism evidence="4 5">
    <name type="scientific">Sciurus vulgaris</name>
    <name type="common">Eurasian red squirrel</name>
    <dbReference type="NCBI Taxonomy" id="55149"/>
    <lineage>
        <taxon>Eukaryota</taxon>
        <taxon>Metazoa</taxon>
        <taxon>Chordata</taxon>
        <taxon>Craniata</taxon>
        <taxon>Vertebrata</taxon>
        <taxon>Euteleostomi</taxon>
        <taxon>Mammalia</taxon>
        <taxon>Eutheria</taxon>
        <taxon>Euarchontoglires</taxon>
        <taxon>Glires</taxon>
        <taxon>Rodentia</taxon>
        <taxon>Sciuromorpha</taxon>
        <taxon>Sciuridae</taxon>
        <taxon>Sciurinae</taxon>
        <taxon>Sciurini</taxon>
        <taxon>Sciurus</taxon>
    </lineage>
</organism>
<dbReference type="Gene3D" id="1.10.10.1200">
    <property type="entry name" value="MAGE homology domain, winged helix WH1 motif"/>
    <property type="match status" value="1"/>
</dbReference>
<dbReference type="GO" id="GO:0005634">
    <property type="term" value="C:nucleus"/>
    <property type="evidence" value="ECO:0007669"/>
    <property type="project" value="TreeGrafter"/>
</dbReference>
<feature type="region of interest" description="Disordered" evidence="2">
    <location>
        <begin position="62"/>
        <end position="98"/>
    </location>
</feature>
<proteinExistence type="predicted"/>
<dbReference type="Pfam" id="PF12440">
    <property type="entry name" value="MAGE_N"/>
    <property type="match status" value="1"/>
</dbReference>
<dbReference type="SMART" id="SM01373">
    <property type="entry name" value="MAGE"/>
    <property type="match status" value="1"/>
</dbReference>
<dbReference type="GeneTree" id="ENSGT00940000154972"/>
<dbReference type="InterPro" id="IPR002190">
    <property type="entry name" value="MHD_dom"/>
</dbReference>
<dbReference type="Proteomes" id="UP000694564">
    <property type="component" value="Chromosome X"/>
</dbReference>
<evidence type="ECO:0000313" key="5">
    <source>
        <dbReference type="Proteomes" id="UP000694564"/>
    </source>
</evidence>
<dbReference type="FunFam" id="1.10.10.1200:FF:000007">
    <property type="entry name" value="Melanoma-associated antigen C2"/>
    <property type="match status" value="1"/>
</dbReference>
<dbReference type="InterPro" id="IPR041899">
    <property type="entry name" value="MAGE_WH2"/>
</dbReference>
<dbReference type="Pfam" id="PF01454">
    <property type="entry name" value="MAGE"/>
    <property type="match status" value="1"/>
</dbReference>
<evidence type="ECO:0000313" key="4">
    <source>
        <dbReference type="Ensembl" id="ENSSVLP00005029428.1"/>
    </source>
</evidence>
<feature type="compositionally biased region" description="Basic residues" evidence="2">
    <location>
        <begin position="363"/>
        <end position="380"/>
    </location>
</feature>
<reference evidence="4" key="1">
    <citation type="submission" date="2025-08" db="UniProtKB">
        <authorList>
            <consortium name="Ensembl"/>
        </authorList>
    </citation>
    <scope>IDENTIFICATION</scope>
</reference>
<dbReference type="SMART" id="SM01392">
    <property type="entry name" value="MAGE_N"/>
    <property type="match status" value="1"/>
</dbReference>
<evidence type="ECO:0000256" key="2">
    <source>
        <dbReference type="SAM" id="MobiDB-lite"/>
    </source>
</evidence>
<dbReference type="Gene3D" id="1.10.10.1210">
    <property type="entry name" value="MAGE homology domain, winged helix WH2 motif"/>
    <property type="match status" value="2"/>
</dbReference>
<dbReference type="PANTHER" id="PTHR11736">
    <property type="entry name" value="MELANOMA-ASSOCIATED ANTIGEN MAGE ANTIGEN"/>
    <property type="match status" value="1"/>
</dbReference>
<feature type="domain" description="MAGE" evidence="3">
    <location>
        <begin position="114"/>
        <end position="348"/>
    </location>
</feature>
<dbReference type="GO" id="GO:0000122">
    <property type="term" value="P:negative regulation of transcription by RNA polymerase II"/>
    <property type="evidence" value="ECO:0007669"/>
    <property type="project" value="TreeGrafter"/>
</dbReference>
<name>A0A8D2DV12_SCIVU</name>
<dbReference type="PROSITE" id="PS50838">
    <property type="entry name" value="MAGE"/>
    <property type="match status" value="1"/>
</dbReference>
<accession>A0A8D2DV12</accession>
<dbReference type="InterPro" id="IPR041898">
    <property type="entry name" value="MAGE_WH1"/>
</dbReference>
<sequence>PQITEKRRLQVIWEVLRGAHHESVPRGLQVPADEEKEATVTSSFSTLIPTTPREVPAAGPLICPQSPQRASSPPIAMAPNSWSQPIEGSSSQREEDPFPWHHLEERESLLRNALDEKMADLVQFLLLKYRMRELTTKAEMLNSVIKNYGEHFSVIFGVATECMQLVFGIDVKEVDPSGHTYAIVNALDLTYDGMLGDDQSMPKTGLLIIILFVIFMEGNSANEEIVWEALSVMGVYAGREHFIYGNPRKLVIEDLVQEQYLEYRQVPGSDPACYEFLWGPRPRKFVTEDLVQEQYLEYRQVPGSDPACYEFLWGPRAHAETSKMKVLQYWAQVHGSDPRSYPSLYEKAMREEEEGAQVPKVARATRRGRGRVRSRRHGRAASRSLHSLM</sequence>
<dbReference type="FunFam" id="1.10.10.1210:FF:000001">
    <property type="entry name" value="melanoma-associated antigen D1"/>
    <property type="match status" value="2"/>
</dbReference>
<dbReference type="InterPro" id="IPR037445">
    <property type="entry name" value="MAGE"/>
</dbReference>